<dbReference type="InterPro" id="IPR016879">
    <property type="entry name" value="UCP028299"/>
</dbReference>
<keyword evidence="5" id="KW-1185">Reference proteome</keyword>
<evidence type="ECO:0008006" key="6">
    <source>
        <dbReference type="Google" id="ProtNLM"/>
    </source>
</evidence>
<organism evidence="3 4">
    <name type="scientific">Vibrio orientalis CIP 102891 = ATCC 33934</name>
    <dbReference type="NCBI Taxonomy" id="675816"/>
    <lineage>
        <taxon>Bacteria</taxon>
        <taxon>Pseudomonadati</taxon>
        <taxon>Pseudomonadota</taxon>
        <taxon>Gammaproteobacteria</taxon>
        <taxon>Vibrionales</taxon>
        <taxon>Vibrionaceae</taxon>
        <taxon>Vibrio</taxon>
        <taxon>Vibrio oreintalis group</taxon>
    </lineage>
</organism>
<protein>
    <recommendedName>
        <fullName evidence="6">Acyl-CoA synthetase</fullName>
    </recommendedName>
</protein>
<keyword evidence="1" id="KW-0732">Signal</keyword>
<dbReference type="OrthoDB" id="5824336at2"/>
<reference evidence="3 4" key="3">
    <citation type="journal article" date="2012" name="Int. J. Syst. Evol. Microbiol.">
        <title>Vibrio caribbeanicus sp. nov., isolated from the marine sponge Scleritoderma cyanea.</title>
        <authorList>
            <person name="Hoffmann M."/>
            <person name="Monday S.R."/>
            <person name="Allard M.W."/>
            <person name="Strain E.A."/>
            <person name="Whittaker P."/>
            <person name="Naum M."/>
            <person name="McCarthy P.J."/>
            <person name="Lopez J.V."/>
            <person name="Fischer M."/>
            <person name="Brown E.W."/>
        </authorList>
    </citation>
    <scope>NUCLEOTIDE SEQUENCE [LARGE SCALE GENOMIC DNA]</scope>
    <source>
        <strain evidence="3">CIP 102891</strain>
        <strain evidence="4">CIP 102891 / ATCC 33934</strain>
    </source>
</reference>
<dbReference type="EMBL" id="ACZV01000004">
    <property type="protein sequence ID" value="EEX93800.1"/>
    <property type="molecule type" value="Genomic_DNA"/>
</dbReference>
<feature type="signal peptide" evidence="1">
    <location>
        <begin position="1"/>
        <end position="19"/>
    </location>
</feature>
<dbReference type="EMBL" id="AFWH01000021">
    <property type="protein sequence ID" value="EGU50808.1"/>
    <property type="molecule type" value="Genomic_DNA"/>
</dbReference>
<dbReference type="Proteomes" id="UP000002817">
    <property type="component" value="Unassembled WGS sequence"/>
</dbReference>
<sequence>MIKVISLASVMLFSSVALAGYGGFSNVVESETMQGDAMSTKDAAVKEGQEIVGGLSSLSSYELSTNVNYPNHDQIDYSSFELLESNIKVEEVISEDGNVAYKPVVNMKYQFSARDRGRD</sequence>
<name>C9QGT4_VIBOR</name>
<dbReference type="Pfam" id="PF11777">
    <property type="entry name" value="DUF3316"/>
    <property type="match status" value="1"/>
</dbReference>
<accession>C9QGT4</accession>
<evidence type="ECO:0000313" key="3">
    <source>
        <dbReference type="EMBL" id="EGU50808.1"/>
    </source>
</evidence>
<proteinExistence type="predicted"/>
<dbReference type="STRING" id="675816.VIA_000957"/>
<comment type="caution">
    <text evidence="3">The sequence shown here is derived from an EMBL/GenBank/DDBJ whole genome shotgun (WGS) entry which is preliminary data.</text>
</comment>
<gene>
    <name evidence="2" type="ORF">VIA_000957</name>
    <name evidence="3" type="ORF">VIOR3934_00385</name>
</gene>
<dbReference type="PATRIC" id="fig|675816.5.peg.1889"/>
<reference evidence="3" key="2">
    <citation type="submission" date="2011-08" db="EMBL/GenBank/DDBJ databases">
        <authorList>
            <person name="Hoffman M."/>
            <person name="Strain E.A."/>
            <person name="Brown E."/>
            <person name="Allard M.W."/>
        </authorList>
    </citation>
    <scope>NUCLEOTIDE SEQUENCE</scope>
    <source>
        <strain evidence="3">CIP 102891</strain>
    </source>
</reference>
<feature type="chain" id="PRO_5003001459" description="Acyl-CoA synthetase" evidence="1">
    <location>
        <begin position="20"/>
        <end position="119"/>
    </location>
</feature>
<evidence type="ECO:0000256" key="1">
    <source>
        <dbReference type="SAM" id="SignalP"/>
    </source>
</evidence>
<dbReference type="Proteomes" id="UP000003515">
    <property type="component" value="Unassembled WGS sequence"/>
</dbReference>
<evidence type="ECO:0000313" key="4">
    <source>
        <dbReference type="Proteomes" id="UP000002817"/>
    </source>
</evidence>
<reference evidence="2 5" key="1">
    <citation type="submission" date="2009-10" db="EMBL/GenBank/DDBJ databases">
        <authorList>
            <consortium name="Los Alamos National Laboratory (LANL)"/>
            <consortium name="National Microbial Pathogen Data Resource (NMPDR)"/>
            <person name="Munk A.C."/>
            <person name="Chertkov O."/>
            <person name="Tapia R."/>
            <person name="Green L."/>
            <person name="Rogers Y."/>
            <person name="Detter J.C."/>
            <person name="Bruce D."/>
            <person name="Brettin T.S."/>
            <person name="Colwell R.R."/>
            <person name="Huq A."/>
            <person name="Grim C.J."/>
            <person name="Hasan N.A."/>
            <person name="Bartels D."/>
            <person name="Vonstein V."/>
        </authorList>
    </citation>
    <scope>NUCLEOTIDE SEQUENCE [LARGE SCALE GENOMIC DNA]</scope>
    <source>
        <strain evidence="2 5">CIP 102891</strain>
    </source>
</reference>
<dbReference type="eggNOG" id="ENOG5031N76">
    <property type="taxonomic scope" value="Bacteria"/>
</dbReference>
<evidence type="ECO:0000313" key="2">
    <source>
        <dbReference type="EMBL" id="EEX93800.1"/>
    </source>
</evidence>
<evidence type="ECO:0000313" key="5">
    <source>
        <dbReference type="Proteomes" id="UP000003515"/>
    </source>
</evidence>
<dbReference type="RefSeq" id="WP_004411468.1">
    <property type="nucleotide sequence ID" value="NZ_ACZV01000004.1"/>
</dbReference>
<dbReference type="AlphaFoldDB" id="C9QGT4"/>